<keyword evidence="4 8" id="KW-0028">Amino-acid biosynthesis</keyword>
<comment type="catalytic activity">
    <reaction evidence="7 8">
        <text>(2S,6S)-2,6-diaminopimelate = meso-2,6-diaminopimelate</text>
        <dbReference type="Rhea" id="RHEA:15393"/>
        <dbReference type="ChEBI" id="CHEBI:57609"/>
        <dbReference type="ChEBI" id="CHEBI:57791"/>
        <dbReference type="EC" id="5.1.1.7"/>
    </reaction>
</comment>
<dbReference type="SUPFAM" id="SSF54506">
    <property type="entry name" value="Diaminopimelate epimerase-like"/>
    <property type="match status" value="1"/>
</dbReference>
<accession>A0A9D1VZX4</accession>
<keyword evidence="6 8" id="KW-0413">Isomerase</keyword>
<comment type="subcellular location">
    <subcellularLocation>
        <location evidence="8">Cytoplasm</location>
    </subcellularLocation>
</comment>
<dbReference type="NCBIfam" id="TIGR00652">
    <property type="entry name" value="DapF"/>
    <property type="match status" value="1"/>
</dbReference>
<proteinExistence type="inferred from homology"/>
<gene>
    <name evidence="8 10" type="primary">dapF</name>
    <name evidence="10" type="ORF">H9851_01880</name>
</gene>
<feature type="site" description="Could be important to modulate the pK values of the two catalytic cysteine residues" evidence="8">
    <location>
        <position position="164"/>
    </location>
</feature>
<dbReference type="PROSITE" id="PS01326">
    <property type="entry name" value="DAP_EPIMERASE"/>
    <property type="match status" value="1"/>
</dbReference>
<name>A0A9D1VZX4_9FIRM</name>
<feature type="binding site" evidence="8">
    <location>
        <begin position="212"/>
        <end position="213"/>
    </location>
    <ligand>
        <name>substrate</name>
    </ligand>
</feature>
<feature type="binding site" evidence="8">
    <location>
        <position position="162"/>
    </location>
    <ligand>
        <name>substrate</name>
    </ligand>
</feature>
<feature type="active site" description="Proton acceptor" evidence="8">
    <location>
        <position position="221"/>
    </location>
</feature>
<feature type="binding site" evidence="8">
    <location>
        <position position="13"/>
    </location>
    <ligand>
        <name>substrate</name>
    </ligand>
</feature>
<feature type="binding site" evidence="8">
    <location>
        <begin position="75"/>
        <end position="76"/>
    </location>
    <ligand>
        <name>substrate</name>
    </ligand>
</feature>
<sequence length="277" mass="29346">MKVPFVKMHGAGNDYIYFDCLHSPPPADMAALALRLSDRHKGIGGDGAVFICPSEIADARMRMFNADGSEGKMCGNAIRCVAKYLYDSGAVPRTEMRIETGSGVKQLACRIEGGKVRTVRVDMGPACFDPNAVPVSLQGEVVGRKVHIAGGEHAITCVSMGNPHCVVFEDPDGTDLAAVGPRFECDPLFPERVNTEFVKQTGARSLRMRVWERGSGETLACGTGACAAAAAAVRLGLCPRGEDISVQLSGGELIINVGDTVTMTGEAVLVFKGEIEL</sequence>
<comment type="function">
    <text evidence="8">Catalyzes the stereoinversion of LL-2,6-diaminopimelate (L,L-DAP) to meso-diaminopimelate (meso-DAP), a precursor of L-lysine and an essential component of the bacterial peptidoglycan.</text>
</comment>
<reference evidence="10" key="1">
    <citation type="journal article" date="2021" name="PeerJ">
        <title>Extensive microbial diversity within the chicken gut microbiome revealed by metagenomics and culture.</title>
        <authorList>
            <person name="Gilroy R."/>
            <person name="Ravi A."/>
            <person name="Getino M."/>
            <person name="Pursley I."/>
            <person name="Horton D.L."/>
            <person name="Alikhan N.F."/>
            <person name="Baker D."/>
            <person name="Gharbi K."/>
            <person name="Hall N."/>
            <person name="Watson M."/>
            <person name="Adriaenssens E.M."/>
            <person name="Foster-Nyarko E."/>
            <person name="Jarju S."/>
            <person name="Secka A."/>
            <person name="Antonio M."/>
            <person name="Oren A."/>
            <person name="Chaudhuri R.R."/>
            <person name="La Ragione R."/>
            <person name="Hildebrand F."/>
            <person name="Pallen M.J."/>
        </authorList>
    </citation>
    <scope>NUCLEOTIDE SEQUENCE</scope>
    <source>
        <strain evidence="10">2189</strain>
    </source>
</reference>
<dbReference type="PANTHER" id="PTHR31689">
    <property type="entry name" value="DIAMINOPIMELATE EPIMERASE, CHLOROPLASTIC"/>
    <property type="match status" value="1"/>
</dbReference>
<evidence type="ECO:0000256" key="2">
    <source>
        <dbReference type="ARBA" id="ARBA00010219"/>
    </source>
</evidence>
<evidence type="ECO:0000256" key="6">
    <source>
        <dbReference type="ARBA" id="ARBA00023235"/>
    </source>
</evidence>
<dbReference type="GO" id="GO:0009089">
    <property type="term" value="P:lysine biosynthetic process via diaminopimelate"/>
    <property type="evidence" value="ECO:0007669"/>
    <property type="project" value="UniProtKB-UniRule"/>
</dbReference>
<evidence type="ECO:0000313" key="11">
    <source>
        <dbReference type="Proteomes" id="UP000886847"/>
    </source>
</evidence>
<comment type="subunit">
    <text evidence="8">Homodimer.</text>
</comment>
<evidence type="ECO:0000256" key="3">
    <source>
        <dbReference type="ARBA" id="ARBA00013080"/>
    </source>
</evidence>
<organism evidence="10 11">
    <name type="scientific">Candidatus Borkfalkia faecavium</name>
    <dbReference type="NCBI Taxonomy" id="2838508"/>
    <lineage>
        <taxon>Bacteria</taxon>
        <taxon>Bacillati</taxon>
        <taxon>Bacillota</taxon>
        <taxon>Clostridia</taxon>
        <taxon>Christensenellales</taxon>
        <taxon>Christensenellaceae</taxon>
        <taxon>Candidatus Borkfalkia</taxon>
    </lineage>
</organism>
<evidence type="ECO:0000313" key="10">
    <source>
        <dbReference type="EMBL" id="HIX50009.1"/>
    </source>
</evidence>
<dbReference type="HAMAP" id="MF_00197">
    <property type="entry name" value="DAP_epimerase"/>
    <property type="match status" value="1"/>
</dbReference>
<feature type="binding site" evidence="8">
    <location>
        <position position="65"/>
    </location>
    <ligand>
        <name>substrate</name>
    </ligand>
</feature>
<feature type="binding site" evidence="8">
    <location>
        <begin position="222"/>
        <end position="223"/>
    </location>
    <ligand>
        <name>substrate</name>
    </ligand>
</feature>
<dbReference type="AlphaFoldDB" id="A0A9D1VZX4"/>
<feature type="binding site" evidence="8">
    <location>
        <position position="194"/>
    </location>
    <ligand>
        <name>substrate</name>
    </ligand>
</feature>
<dbReference type="EMBL" id="DXEW01000007">
    <property type="protein sequence ID" value="HIX50009.1"/>
    <property type="molecule type" value="Genomic_DNA"/>
</dbReference>
<comment type="similarity">
    <text evidence="2 8">Belongs to the diaminopimelate epimerase family.</text>
</comment>
<feature type="active site" description="Proton donor" evidence="8">
    <location>
        <position position="74"/>
    </location>
</feature>
<dbReference type="Gene3D" id="3.10.310.10">
    <property type="entry name" value="Diaminopimelate Epimerase, Chain A, domain 1"/>
    <property type="match status" value="2"/>
</dbReference>
<evidence type="ECO:0000256" key="1">
    <source>
        <dbReference type="ARBA" id="ARBA00005196"/>
    </source>
</evidence>
<feature type="active site" evidence="9">
    <location>
        <position position="74"/>
    </location>
</feature>
<comment type="caution">
    <text evidence="10">The sequence shown here is derived from an EMBL/GenBank/DDBJ whole genome shotgun (WGS) entry which is preliminary data.</text>
</comment>
<dbReference type="EC" id="5.1.1.7" evidence="3 8"/>
<evidence type="ECO:0000256" key="4">
    <source>
        <dbReference type="ARBA" id="ARBA00022605"/>
    </source>
</evidence>
<reference evidence="10" key="2">
    <citation type="submission" date="2021-04" db="EMBL/GenBank/DDBJ databases">
        <authorList>
            <person name="Gilroy R."/>
        </authorList>
    </citation>
    <scope>NUCLEOTIDE SEQUENCE</scope>
    <source>
        <strain evidence="10">2189</strain>
    </source>
</reference>
<evidence type="ECO:0000256" key="5">
    <source>
        <dbReference type="ARBA" id="ARBA00023154"/>
    </source>
</evidence>
<dbReference type="InterPro" id="IPR001653">
    <property type="entry name" value="DAP_epimerase_DapF"/>
</dbReference>
<evidence type="ECO:0000256" key="8">
    <source>
        <dbReference type="HAMAP-Rule" id="MF_00197"/>
    </source>
</evidence>
<comment type="caution">
    <text evidence="8">Lacks conserved residue(s) required for the propagation of feature annotation.</text>
</comment>
<evidence type="ECO:0000256" key="7">
    <source>
        <dbReference type="ARBA" id="ARBA00051712"/>
    </source>
</evidence>
<dbReference type="InterPro" id="IPR018510">
    <property type="entry name" value="DAP_epimerase_AS"/>
</dbReference>
<dbReference type="GO" id="GO:0005829">
    <property type="term" value="C:cytosol"/>
    <property type="evidence" value="ECO:0007669"/>
    <property type="project" value="TreeGrafter"/>
</dbReference>
<protein>
    <recommendedName>
        <fullName evidence="3 8">Diaminopimelate epimerase</fullName>
        <shortName evidence="8">DAP epimerase</shortName>
        <ecNumber evidence="3 8">5.1.1.7</ecNumber>
    </recommendedName>
    <alternativeName>
        <fullName evidence="8">PLP-independent amino acid racemase</fullName>
    </alternativeName>
</protein>
<comment type="pathway">
    <text evidence="1 8">Amino-acid biosynthesis; L-lysine biosynthesis via DAP pathway; DL-2,6-diaminopimelate from LL-2,6-diaminopimelate: step 1/1.</text>
</comment>
<feature type="site" description="Could be important to modulate the pK values of the two catalytic cysteine residues" evidence="8">
    <location>
        <position position="212"/>
    </location>
</feature>
<dbReference type="GO" id="GO:0008837">
    <property type="term" value="F:diaminopimelate epimerase activity"/>
    <property type="evidence" value="ECO:0007669"/>
    <property type="project" value="UniProtKB-UniRule"/>
</dbReference>
<dbReference type="PANTHER" id="PTHR31689:SF0">
    <property type="entry name" value="DIAMINOPIMELATE EPIMERASE"/>
    <property type="match status" value="1"/>
</dbReference>
<keyword evidence="5 8" id="KW-0457">Lysine biosynthesis</keyword>
<dbReference type="Proteomes" id="UP000886847">
    <property type="component" value="Unassembled WGS sequence"/>
</dbReference>
<evidence type="ECO:0000256" key="9">
    <source>
        <dbReference type="PROSITE-ProRule" id="PRU10125"/>
    </source>
</evidence>
<keyword evidence="8" id="KW-0963">Cytoplasm</keyword>
<dbReference type="Pfam" id="PF01678">
    <property type="entry name" value="DAP_epimerase"/>
    <property type="match status" value="2"/>
</dbReference>